<dbReference type="GO" id="GO:0004748">
    <property type="term" value="F:ribonucleoside-diphosphate reductase activity, thioredoxin disulfide as acceptor"/>
    <property type="evidence" value="ECO:0007669"/>
    <property type="project" value="TreeGrafter"/>
</dbReference>
<protein>
    <recommendedName>
        <fullName evidence="7">Anaerobic ribonucleoside-triphosphate reductase-activating protein</fullName>
        <ecNumber evidence="7">1.97.1.-</ecNumber>
    </recommendedName>
</protein>
<dbReference type="Pfam" id="PF13353">
    <property type="entry name" value="Fer4_12"/>
    <property type="match status" value="1"/>
</dbReference>
<keyword evidence="5" id="KW-0408">Iron</keyword>
<evidence type="ECO:0000256" key="1">
    <source>
        <dbReference type="ARBA" id="ARBA00001966"/>
    </source>
</evidence>
<comment type="function">
    <text evidence="7">Activation of anaerobic ribonucleoside-triphosphate reductase under anaerobic conditions by generation of an organic free radical, using S-adenosylmethionine and reduced flavodoxin as cosubstrates to produce 5'-deoxy-adenosine.</text>
</comment>
<accession>A0A0M6WW32</accession>
<evidence type="ECO:0000256" key="6">
    <source>
        <dbReference type="ARBA" id="ARBA00023014"/>
    </source>
</evidence>
<keyword evidence="6" id="KW-0411">Iron-sulfur</keyword>
<reference evidence="10" key="1">
    <citation type="submission" date="2015-05" db="EMBL/GenBank/DDBJ databases">
        <authorList>
            <consortium name="Pathogen Informatics"/>
        </authorList>
    </citation>
    <scope>NUCLEOTIDE SEQUENCE [LARGE SCALE GENOMIC DNA]</scope>
    <source>
        <strain evidence="10">M72</strain>
    </source>
</reference>
<dbReference type="SFLD" id="SFLDF00299">
    <property type="entry name" value="anaerobic_ribonucleoside-triph"/>
    <property type="match status" value="1"/>
</dbReference>
<dbReference type="EMBL" id="WNAL01000026">
    <property type="protein sequence ID" value="MTR82446.1"/>
    <property type="molecule type" value="Genomic_DNA"/>
</dbReference>
<reference evidence="9 11" key="3">
    <citation type="journal article" date="2019" name="Nat. Med.">
        <title>A library of human gut bacterial isolates paired with longitudinal multiomics data enables mechanistic microbiome research.</title>
        <authorList>
            <person name="Poyet M."/>
            <person name="Groussin M."/>
            <person name="Gibbons S.M."/>
            <person name="Avila-Pacheco J."/>
            <person name="Jiang X."/>
            <person name="Kearney S.M."/>
            <person name="Perrotta A.R."/>
            <person name="Berdy B."/>
            <person name="Zhao S."/>
            <person name="Lieberman T.D."/>
            <person name="Swanson P.K."/>
            <person name="Smith M."/>
            <person name="Roesemann S."/>
            <person name="Alexander J.E."/>
            <person name="Rich S.A."/>
            <person name="Livny J."/>
            <person name="Vlamakis H."/>
            <person name="Clish C."/>
            <person name="Bullock K."/>
            <person name="Deik A."/>
            <person name="Scott J."/>
            <person name="Pierce K.A."/>
            <person name="Xavier R.J."/>
            <person name="Alm E.J."/>
        </authorList>
    </citation>
    <scope>NUCLEOTIDE SEQUENCE [LARGE SCALE GENOMIC DNA]</scope>
    <source>
        <strain evidence="9 11">BIOML-A1</strain>
    </source>
</reference>
<keyword evidence="7" id="KW-0560">Oxidoreductase</keyword>
<evidence type="ECO:0000313" key="10">
    <source>
        <dbReference type="Proteomes" id="UP000049979"/>
    </source>
</evidence>
<comment type="cofactor">
    <cofactor evidence="1">
        <name>[4Fe-4S] cluster</name>
        <dbReference type="ChEBI" id="CHEBI:49883"/>
    </cofactor>
</comment>
<dbReference type="EMBL" id="CVRR01000060">
    <property type="protein sequence ID" value="CRL41962.1"/>
    <property type="molecule type" value="Genomic_DNA"/>
</dbReference>
<dbReference type="AlphaFoldDB" id="A0A0M6WW32"/>
<sequence length="173" mass="19728">MNYAGIKYCDIANGLGCRTVLFVSGCRNACKGCFQPQTWDFTYGECFDEQVQQKVLDSLKPEYIEGMTLLGGEPFEEENQEALLPFMKKVKSLYPDKNVWAFTGYIYDKDLILGGRKHTKDTDDLLSLIDVLVDGPFIEEQKDITLKFRGSVNQRILDLKKTMESGKIVKLME</sequence>
<dbReference type="InterPro" id="IPR007197">
    <property type="entry name" value="rSAM"/>
</dbReference>
<dbReference type="Proteomes" id="UP000446657">
    <property type="component" value="Unassembled WGS sequence"/>
</dbReference>
<dbReference type="Proteomes" id="UP000049979">
    <property type="component" value="Unassembled WGS sequence"/>
</dbReference>
<dbReference type="GO" id="GO:0046872">
    <property type="term" value="F:metal ion binding"/>
    <property type="evidence" value="ECO:0007669"/>
    <property type="project" value="UniProtKB-KW"/>
</dbReference>
<name>A0A0M6WW32_9FIRM</name>
<keyword evidence="10" id="KW-1185">Reference proteome</keyword>
<evidence type="ECO:0000256" key="3">
    <source>
        <dbReference type="ARBA" id="ARBA00022691"/>
    </source>
</evidence>
<keyword evidence="2" id="KW-0004">4Fe-4S</keyword>
<dbReference type="PANTHER" id="PTHR30352">
    <property type="entry name" value="PYRUVATE FORMATE-LYASE-ACTIVATING ENZYME"/>
    <property type="match status" value="1"/>
</dbReference>
<dbReference type="GO" id="GO:0043365">
    <property type="term" value="F:[formate-C-acetyltransferase]-activating enzyme activity"/>
    <property type="evidence" value="ECO:0007669"/>
    <property type="project" value="InterPro"/>
</dbReference>
<evidence type="ECO:0000256" key="7">
    <source>
        <dbReference type="PIRNR" id="PIRNR000368"/>
    </source>
</evidence>
<dbReference type="GeneID" id="99747823"/>
<dbReference type="EC" id="1.97.1.-" evidence="7"/>
<organism evidence="8 10">
    <name type="scientific">Roseburia faecis</name>
    <dbReference type="NCBI Taxonomy" id="301302"/>
    <lineage>
        <taxon>Bacteria</taxon>
        <taxon>Bacillati</taxon>
        <taxon>Bacillota</taxon>
        <taxon>Clostridia</taxon>
        <taxon>Lachnospirales</taxon>
        <taxon>Lachnospiraceae</taxon>
        <taxon>Roseburia</taxon>
    </lineage>
</organism>
<dbReference type="SFLD" id="SFLDG01063">
    <property type="entry name" value="activating_enzymes__group_1"/>
    <property type="match status" value="1"/>
</dbReference>
<comment type="similarity">
    <text evidence="7">Belongs to the organic radical-activating enzymes family.</text>
</comment>
<dbReference type="InterPro" id="IPR034457">
    <property type="entry name" value="Organic_radical-activating"/>
</dbReference>
<evidence type="ECO:0000256" key="4">
    <source>
        <dbReference type="ARBA" id="ARBA00022723"/>
    </source>
</evidence>
<dbReference type="SFLD" id="SFLDG01066">
    <property type="entry name" value="organic_radical-activating_enz"/>
    <property type="match status" value="1"/>
</dbReference>
<proteinExistence type="inferred from homology"/>
<keyword evidence="3" id="KW-0949">S-adenosyl-L-methionine</keyword>
<evidence type="ECO:0000313" key="8">
    <source>
        <dbReference type="EMBL" id="CRL41962.1"/>
    </source>
</evidence>
<dbReference type="OrthoDB" id="9782387at2"/>
<dbReference type="PANTHER" id="PTHR30352:SF2">
    <property type="entry name" value="ANAEROBIC RIBONUCLEOSIDE-TRIPHOSPHATE REDUCTASE-ACTIVATING PROTEIN"/>
    <property type="match status" value="1"/>
</dbReference>
<dbReference type="NCBIfam" id="TIGR02491">
    <property type="entry name" value="NrdG"/>
    <property type="match status" value="1"/>
</dbReference>
<gene>
    <name evidence="9" type="primary">nrdG</name>
    <name evidence="9" type="ORF">GMD30_12280</name>
    <name evidence="8" type="ORF">M72_13981</name>
</gene>
<evidence type="ECO:0000313" key="11">
    <source>
        <dbReference type="Proteomes" id="UP000446657"/>
    </source>
</evidence>
<dbReference type="STRING" id="301302.ERS852420_02329"/>
<dbReference type="PIRSF" id="PIRSF000368">
    <property type="entry name" value="NrdG"/>
    <property type="match status" value="1"/>
</dbReference>
<dbReference type="SFLD" id="SFLDS00029">
    <property type="entry name" value="Radical_SAM"/>
    <property type="match status" value="1"/>
</dbReference>
<evidence type="ECO:0000256" key="2">
    <source>
        <dbReference type="ARBA" id="ARBA00022485"/>
    </source>
</evidence>
<dbReference type="InterPro" id="IPR058240">
    <property type="entry name" value="rSAM_sf"/>
</dbReference>
<evidence type="ECO:0000313" key="9">
    <source>
        <dbReference type="EMBL" id="MTR82446.1"/>
    </source>
</evidence>
<dbReference type="GO" id="GO:0051539">
    <property type="term" value="F:4 iron, 4 sulfur cluster binding"/>
    <property type="evidence" value="ECO:0007669"/>
    <property type="project" value="UniProtKB-KW"/>
</dbReference>
<dbReference type="RefSeq" id="WP_022045992.1">
    <property type="nucleotide sequence ID" value="NZ_CP173697.1"/>
</dbReference>
<keyword evidence="4" id="KW-0479">Metal-binding</keyword>
<reference evidence="8" key="2">
    <citation type="submission" date="2015-05" db="EMBL/GenBank/DDBJ databases">
        <authorList>
            <person name="Wang D.B."/>
            <person name="Wang M."/>
        </authorList>
    </citation>
    <scope>NUCLEOTIDE SEQUENCE [LARGE SCALE GENOMIC DNA]</scope>
    <source>
        <strain evidence="8">M72</strain>
    </source>
</reference>
<dbReference type="InterPro" id="IPR013785">
    <property type="entry name" value="Aldolase_TIM"/>
</dbReference>
<dbReference type="SUPFAM" id="SSF102114">
    <property type="entry name" value="Radical SAM enzymes"/>
    <property type="match status" value="1"/>
</dbReference>
<dbReference type="Gene3D" id="3.20.20.70">
    <property type="entry name" value="Aldolase class I"/>
    <property type="match status" value="1"/>
</dbReference>
<evidence type="ECO:0000256" key="5">
    <source>
        <dbReference type="ARBA" id="ARBA00023004"/>
    </source>
</evidence>
<dbReference type="InterPro" id="IPR012837">
    <property type="entry name" value="NrdG"/>
</dbReference>